<gene>
    <name evidence="3" type="ORF">HNP63_001273</name>
</gene>
<dbReference type="Proteomes" id="UP000529652">
    <property type="component" value="Unassembled WGS sequence"/>
</dbReference>
<keyword evidence="3" id="KW-0540">Nuclease</keyword>
<proteinExistence type="predicted"/>
<accession>A0AB34Z6Z7</accession>
<dbReference type="EMBL" id="JACHGM010000019">
    <property type="protein sequence ID" value="MBB5141852.1"/>
    <property type="molecule type" value="Genomic_DNA"/>
</dbReference>
<keyword evidence="3" id="KW-0378">Hydrolase</keyword>
<feature type="coiled-coil region" evidence="1">
    <location>
        <begin position="285"/>
        <end position="355"/>
    </location>
</feature>
<organism evidence="3 4">
    <name type="scientific">Borreliella afzelii</name>
    <name type="common">Borrelia afzelii</name>
    <dbReference type="NCBI Taxonomy" id="29518"/>
    <lineage>
        <taxon>Bacteria</taxon>
        <taxon>Pseudomonadati</taxon>
        <taxon>Spirochaetota</taxon>
        <taxon>Spirochaetia</taxon>
        <taxon>Spirochaetales</taxon>
        <taxon>Borreliaceae</taxon>
        <taxon>Borreliella</taxon>
    </lineage>
</organism>
<dbReference type="GO" id="GO:0004527">
    <property type="term" value="F:exonuclease activity"/>
    <property type="evidence" value="ECO:0007669"/>
    <property type="project" value="UniProtKB-KW"/>
</dbReference>
<protein>
    <submittedName>
        <fullName evidence="3">DNA repair exonuclease SbcCD ATPase subunit</fullName>
    </submittedName>
</protein>
<feature type="compositionally biased region" description="Basic and acidic residues" evidence="2">
    <location>
        <begin position="168"/>
        <end position="208"/>
    </location>
</feature>
<keyword evidence="3" id="KW-0269">Exonuclease</keyword>
<reference evidence="3 4" key="1">
    <citation type="submission" date="2020-08" db="EMBL/GenBank/DDBJ databases">
        <title>Genomic Encyclopedia of Type Strains, Phase IV (KMG-IV): sequencing the most valuable type-strain genomes for metagenomic binning, comparative biology and taxonomic classification.</title>
        <authorList>
            <person name="Goeker M."/>
        </authorList>
    </citation>
    <scope>NUCLEOTIDE SEQUENCE [LARGE SCALE GENOMIC DNA]</scope>
    <source>
        <strain evidence="3 4">DSM 10508</strain>
    </source>
</reference>
<evidence type="ECO:0000313" key="3">
    <source>
        <dbReference type="EMBL" id="MBB5141852.1"/>
    </source>
</evidence>
<evidence type="ECO:0000313" key="4">
    <source>
        <dbReference type="Proteomes" id="UP000529652"/>
    </source>
</evidence>
<dbReference type="Pfam" id="PF06780">
    <property type="entry name" value="Erp_C"/>
    <property type="match status" value="1"/>
</dbReference>
<name>A0AB34Z6Z7_BORAF</name>
<dbReference type="AlphaFoldDB" id="A0AB34Z6Z7"/>
<evidence type="ECO:0000256" key="2">
    <source>
        <dbReference type="SAM" id="MobiDB-lite"/>
    </source>
</evidence>
<dbReference type="InterPro" id="IPR009618">
    <property type="entry name" value="Erp"/>
</dbReference>
<evidence type="ECO:0000256" key="1">
    <source>
        <dbReference type="SAM" id="Coils"/>
    </source>
</evidence>
<dbReference type="RefSeq" id="WP_183227620.1">
    <property type="nucleotide sequence ID" value="NZ_JACHGM010000019.1"/>
</dbReference>
<sequence length="382" mass="44159">MNKKIIIFIVGSVFELIISCKNYADLKQSVEQAEQKVKGFREGVEKKVKQGIKQAEQKVKGFREGVEKKVKQGIKQAEQKVKGFLGKEVKDISDEIAKKLKEEEKDKKEEKKEQAKEVKKQKEKKEELMQADDPNNINHAQILQQANGQDSKPALEAVQQSANGGQQKAEEEAKEKEVRAKAEQEAKEKEERKRKQQEEEREKREKEVKAKIEELTNKIDEINNGIDSIKHRRWFVEDEKRFKVKATEVRDKVTGPVFDYFTNDSKGDTGEGAQTEESIYYGWGLTDLEEDEEELVKLLKELQDTRSSLRTKLNVGNQQKVVLQPDPELKESVKVSEIESDLEELKSKLEKVKNYLRDEAHFDTIKGYINDANSNRISEYDE</sequence>
<keyword evidence="1" id="KW-0175">Coiled coil</keyword>
<feature type="compositionally biased region" description="Basic and acidic residues" evidence="2">
    <location>
        <begin position="100"/>
        <end position="128"/>
    </location>
</feature>
<feature type="compositionally biased region" description="Polar residues" evidence="2">
    <location>
        <begin position="133"/>
        <end position="150"/>
    </location>
</feature>
<feature type="region of interest" description="Disordered" evidence="2">
    <location>
        <begin position="100"/>
        <end position="208"/>
    </location>
</feature>
<comment type="caution">
    <text evidence="3">The sequence shown here is derived from an EMBL/GenBank/DDBJ whole genome shotgun (WGS) entry which is preliminary data.</text>
</comment>